<reference evidence="8" key="1">
    <citation type="submission" date="2014-09" db="EMBL/GenBank/DDBJ databases">
        <title>Genome sequence of the luminous mushroom Mycena chlorophos for searching fungal bioluminescence genes.</title>
        <authorList>
            <person name="Tanaka Y."/>
            <person name="Kasuga D."/>
            <person name="Oba Y."/>
            <person name="Hase S."/>
            <person name="Sato K."/>
            <person name="Oba Y."/>
            <person name="Sakakibara Y."/>
        </authorList>
    </citation>
    <scope>NUCLEOTIDE SEQUENCE</scope>
</reference>
<comment type="similarity">
    <text evidence="5 6">Belongs to the glutamine synthetase family.</text>
</comment>
<gene>
    <name evidence="4" type="primary">ADI1</name>
    <name evidence="8" type="ORF">MCHLO_15328</name>
</gene>
<feature type="binding site" evidence="4">
    <location>
        <position position="652"/>
    </location>
    <ligand>
        <name>Fe(2+)</name>
        <dbReference type="ChEBI" id="CHEBI:29033"/>
        <note>for iron-dependent acireductone dioxygenase activity</note>
    </ligand>
</feature>
<dbReference type="InterPro" id="IPR008146">
    <property type="entry name" value="Gln_synth_cat_dom"/>
</dbReference>
<dbReference type="InterPro" id="IPR014710">
    <property type="entry name" value="RmlC-like_jellyroll"/>
</dbReference>
<dbReference type="EC" id="1.13.11.54" evidence="4"/>
<keyword evidence="1 4" id="KW-0963">Cytoplasm</keyword>
<sequence length="700" mass="76722">MVYLPRSAGSTRRASLVAATLWTEENSERRSGDSQSPRQLFFLPALMAPDRSPPDFSHGIVFTPDNVQQEKTASEIAKVLENARYVRIYWVDLVNIRRCRIVPITHFKSLLASNRPGVNIAKVVLGLVHLVVAPGFLPVGEYLYAIDLSSIRHAPFAPGHLAVLGTFEEKTPVEGSVGVGLCPRTLLRRITNTLESDFQTRFLVGFESEFILLKSTDPVAPVNIHDFAASTGLLTGTPEAAALQEIADSITAAGIALEMVHAEAAPGQYEVVTGPLTPLEAADALIHTREIIVQVAAKHGLHATFAPRPFMSSAGSSTHAHISVHSSDEEKPASALSQREFQFLAGLLAHLRGITALTLPTPASYKRVGDGLWSGGTYVCYGTENREAPIRLTNAASPASRNFELRFIDGTANPHLALAGVLAGGLLGVRDEMVLGVKDCAGPRSAAEMSEAEREALGIRERMPLGCEEGRNALEGDTELKGVLGEEFVERYLAVNRTLETVLVDKKETEEQRLTRWLRSMRAYYFDNLPGDQRAPHDYVPSRPVDASALAKMNVLSWHIPVEGYESQVDAIARERGYKNRDTINVSKEGMGEVYEAKIKGFFEEHMHEDEEIRYILSGSGFFDVRETPSDAWIRIAVAPGDLLVLPAGIYHRFTLDETDAIKALRLFQDEPKWVPHARSQATDVNVHRVGYLQAIGVGA</sequence>
<dbReference type="SMART" id="SM01230">
    <property type="entry name" value="Gln-synt_C"/>
    <property type="match status" value="1"/>
</dbReference>
<proteinExistence type="inferred from homology"/>
<dbReference type="EMBL" id="DF849791">
    <property type="protein sequence ID" value="GAT58957.1"/>
    <property type="molecule type" value="Genomic_DNA"/>
</dbReference>
<comment type="catalytic activity">
    <reaction evidence="4">
        <text>1,2-dihydroxy-5-(methylsulfanyl)pent-1-en-3-one + O2 = 3-(methylsulfanyl)propanoate + CO + formate + 2 H(+)</text>
        <dbReference type="Rhea" id="RHEA:14161"/>
        <dbReference type="ChEBI" id="CHEBI:15378"/>
        <dbReference type="ChEBI" id="CHEBI:15379"/>
        <dbReference type="ChEBI" id="CHEBI:15740"/>
        <dbReference type="ChEBI" id="CHEBI:17245"/>
        <dbReference type="ChEBI" id="CHEBI:49016"/>
        <dbReference type="ChEBI" id="CHEBI:49252"/>
        <dbReference type="EC" id="1.13.11.53"/>
    </reaction>
</comment>
<dbReference type="Pfam" id="PF03079">
    <property type="entry name" value="ARD"/>
    <property type="match status" value="1"/>
</dbReference>
<feature type="binding site" evidence="4">
    <location>
        <position position="612"/>
    </location>
    <ligand>
        <name>Fe(2+)</name>
        <dbReference type="ChEBI" id="CHEBI:29033"/>
        <note>for iron-dependent acireductone dioxygenase activity</note>
    </ligand>
</feature>
<evidence type="ECO:0000256" key="3">
    <source>
        <dbReference type="ARBA" id="ARBA00023242"/>
    </source>
</evidence>
<dbReference type="SUPFAM" id="SSF51182">
    <property type="entry name" value="RmlC-like cupins"/>
    <property type="match status" value="1"/>
</dbReference>
<keyword evidence="4" id="KW-0223">Dioxygenase</keyword>
<dbReference type="Proteomes" id="UP000815677">
    <property type="component" value="Unassembled WGS sequence"/>
</dbReference>
<dbReference type="PROSITE" id="PS51987">
    <property type="entry name" value="GS_CATALYTIC"/>
    <property type="match status" value="1"/>
</dbReference>
<evidence type="ECO:0000313" key="9">
    <source>
        <dbReference type="Proteomes" id="UP000815677"/>
    </source>
</evidence>
<keyword evidence="4" id="KW-0486">Methionine biosynthesis</keyword>
<dbReference type="InterPro" id="IPR036651">
    <property type="entry name" value="Gln_synt_N_sf"/>
</dbReference>
<evidence type="ECO:0000256" key="5">
    <source>
        <dbReference type="PROSITE-ProRule" id="PRU01331"/>
    </source>
</evidence>
<feature type="binding site" evidence="4">
    <location>
        <position position="652"/>
    </location>
    <ligand>
        <name>Ni(2+)</name>
        <dbReference type="ChEBI" id="CHEBI:49786"/>
        <note>for nickel-dependent acireductone dioxygenase activity</note>
    </ligand>
</feature>
<comment type="subcellular location">
    <subcellularLocation>
        <location evidence="4">Cytoplasm</location>
    </subcellularLocation>
    <subcellularLocation>
        <location evidence="4">Nucleus</location>
    </subcellularLocation>
</comment>
<dbReference type="PANTHER" id="PTHR43785">
    <property type="entry name" value="GAMMA-GLUTAMYLPUTRESCINE SYNTHETASE"/>
    <property type="match status" value="1"/>
</dbReference>
<dbReference type="InterPro" id="IPR004313">
    <property type="entry name" value="ARD"/>
</dbReference>
<keyword evidence="4" id="KW-0408">Iron</keyword>
<comment type="cofactor">
    <cofactor evidence="4">
        <name>Fe(2+)</name>
        <dbReference type="ChEBI" id="CHEBI:29033"/>
    </cofactor>
    <cofactor evidence="4">
        <name>Ni(2+)</name>
        <dbReference type="ChEBI" id="CHEBI:49786"/>
    </cofactor>
    <text evidence="4">Binds either 1 Fe or Ni cation per monomer. Iron-binding promotes an acireductone dioxygenase reaction producing 2-keto-4-methylthiobutyrate, while nickel-binding promotes an acireductone dioxygenase reaction producing 3-(methylsulfanyl)propanoate.</text>
</comment>
<feature type="binding site" evidence="4">
    <location>
        <position position="608"/>
    </location>
    <ligand>
        <name>Ni(2+)</name>
        <dbReference type="ChEBI" id="CHEBI:49786"/>
        <note>for nickel-dependent acireductone dioxygenase activity</note>
    </ligand>
</feature>
<dbReference type="Gene3D" id="3.10.20.70">
    <property type="entry name" value="Glutamine synthetase, N-terminal domain"/>
    <property type="match status" value="1"/>
</dbReference>
<dbReference type="HAMAP" id="MF_03154">
    <property type="entry name" value="Salvage_MtnD_euk"/>
    <property type="match status" value="1"/>
</dbReference>
<comment type="pathway">
    <text evidence="4">Amino-acid biosynthesis; L-methionine biosynthesis via salvage pathway; L-methionine from S-methyl-5-thio-alpha-D-ribose 1-phosphate: step 5/6.</text>
</comment>
<keyword evidence="4" id="KW-0028">Amino-acid biosynthesis</keyword>
<dbReference type="Gene3D" id="2.60.120.10">
    <property type="entry name" value="Jelly Rolls"/>
    <property type="match status" value="1"/>
</dbReference>
<organism evidence="8 9">
    <name type="scientific">Mycena chlorophos</name>
    <name type="common">Agaric fungus</name>
    <name type="synonym">Agaricus chlorophos</name>
    <dbReference type="NCBI Taxonomy" id="658473"/>
    <lineage>
        <taxon>Eukaryota</taxon>
        <taxon>Fungi</taxon>
        <taxon>Dikarya</taxon>
        <taxon>Basidiomycota</taxon>
        <taxon>Agaricomycotina</taxon>
        <taxon>Agaricomycetes</taxon>
        <taxon>Agaricomycetidae</taxon>
        <taxon>Agaricales</taxon>
        <taxon>Marasmiineae</taxon>
        <taxon>Mycenaceae</taxon>
        <taxon>Mycena</taxon>
    </lineage>
</organism>
<protein>
    <recommendedName>
        <fullName evidence="4">Acireductone dioxygenase</fullName>
    </recommendedName>
    <alternativeName>
        <fullName evidence="4">Acireductone dioxygenase (Fe(2+)-requiring)</fullName>
        <shortName evidence="4">ARD'</shortName>
        <shortName evidence="4">Fe-ARD</shortName>
        <ecNumber evidence="4">1.13.11.54</ecNumber>
    </alternativeName>
    <alternativeName>
        <fullName evidence="4">Acireductone dioxygenase (Ni(2+)-requiring)</fullName>
        <shortName evidence="4">ARD</shortName>
        <shortName evidence="4">Ni-ARD</shortName>
        <ecNumber evidence="4">1.13.11.53</ecNumber>
    </alternativeName>
</protein>
<dbReference type="Pfam" id="PF00120">
    <property type="entry name" value="Gln-synt_C"/>
    <property type="match status" value="1"/>
</dbReference>
<evidence type="ECO:0000256" key="2">
    <source>
        <dbReference type="ARBA" id="ARBA00022598"/>
    </source>
</evidence>
<keyword evidence="2" id="KW-0436">Ligase</keyword>
<feature type="binding site" evidence="4">
    <location>
        <position position="606"/>
    </location>
    <ligand>
        <name>Fe(2+)</name>
        <dbReference type="ChEBI" id="CHEBI:29033"/>
        <note>for iron-dependent acireductone dioxygenase activity</note>
    </ligand>
</feature>
<dbReference type="Gene3D" id="3.30.590.10">
    <property type="entry name" value="Glutamine synthetase/guanido kinase, catalytic domain"/>
    <property type="match status" value="1"/>
</dbReference>
<feature type="domain" description="GS catalytic" evidence="7">
    <location>
        <begin position="183"/>
        <end position="560"/>
    </location>
</feature>
<feature type="binding site" evidence="4">
    <location>
        <position position="612"/>
    </location>
    <ligand>
        <name>Ni(2+)</name>
        <dbReference type="ChEBI" id="CHEBI:49786"/>
        <note>for nickel-dependent acireductone dioxygenase activity</note>
    </ligand>
</feature>
<evidence type="ECO:0000313" key="8">
    <source>
        <dbReference type="EMBL" id="GAT58957.1"/>
    </source>
</evidence>
<feature type="binding site" evidence="4">
    <location>
        <position position="606"/>
    </location>
    <ligand>
        <name>Ni(2+)</name>
        <dbReference type="ChEBI" id="CHEBI:49786"/>
        <note>for nickel-dependent acireductone dioxygenase activity</note>
    </ligand>
</feature>
<dbReference type="CDD" id="cd02232">
    <property type="entry name" value="cupin_ARD"/>
    <property type="match status" value="1"/>
</dbReference>
<comment type="similarity">
    <text evidence="4">Belongs to the acireductone dioxygenase (ARD) family.</text>
</comment>
<keyword evidence="4" id="KW-0560">Oxidoreductase</keyword>
<feature type="binding site" evidence="4">
    <location>
        <position position="608"/>
    </location>
    <ligand>
        <name>Fe(2+)</name>
        <dbReference type="ChEBI" id="CHEBI:29033"/>
        <note>for iron-dependent acireductone dioxygenase activity</note>
    </ligand>
</feature>
<accession>A0ABQ0M800</accession>
<dbReference type="InterPro" id="IPR014746">
    <property type="entry name" value="Gln_synth/guanido_kin_cat_dom"/>
</dbReference>
<evidence type="ECO:0000256" key="4">
    <source>
        <dbReference type="HAMAP-Rule" id="MF_03154"/>
    </source>
</evidence>
<name>A0ABQ0M800_MYCCL</name>
<dbReference type="PANTHER" id="PTHR43785:SF2">
    <property type="entry name" value="TYPE-1 GLUTAMINE SYNTHETASE 1"/>
    <property type="match status" value="1"/>
</dbReference>
<evidence type="ECO:0000256" key="1">
    <source>
        <dbReference type="ARBA" id="ARBA00022490"/>
    </source>
</evidence>
<dbReference type="EC" id="1.13.11.53" evidence="4"/>
<comment type="function">
    <text evidence="4">Catalyzes 2 different reactions between oxygen and the acireductone 1,2-dihydroxy-3-keto-5-methylthiopentene (DHK-MTPene) depending upon the metal bound in the active site. Fe-containing acireductone dioxygenase (Fe-ARD) produces formate and 2-keto-4-methylthiobutyrate (KMTB), the alpha-ketoacid precursor of methionine in the methionine recycle pathway. Ni-containing acireductone dioxygenase (Ni-ARD) produces methylthiopropionate, carbon monoxide and formate, and does not lie on the methionine recycle pathway.</text>
</comment>
<dbReference type="SUPFAM" id="SSF55931">
    <property type="entry name" value="Glutamine synthetase/guanido kinase"/>
    <property type="match status" value="1"/>
</dbReference>
<keyword evidence="4" id="KW-0479">Metal-binding</keyword>
<keyword evidence="4" id="KW-0533">Nickel</keyword>
<evidence type="ECO:0000256" key="6">
    <source>
        <dbReference type="RuleBase" id="RU000384"/>
    </source>
</evidence>
<dbReference type="InterPro" id="IPR027496">
    <property type="entry name" value="ARD_euk"/>
</dbReference>
<evidence type="ECO:0000259" key="7">
    <source>
        <dbReference type="PROSITE" id="PS51987"/>
    </source>
</evidence>
<keyword evidence="3 4" id="KW-0539">Nucleus</keyword>
<comment type="catalytic activity">
    <reaction evidence="4">
        <text>1,2-dihydroxy-5-(methylsulfanyl)pent-1-en-3-one + O2 = 4-methylsulfanyl-2-oxobutanoate + formate + 2 H(+)</text>
        <dbReference type="Rhea" id="RHEA:24504"/>
        <dbReference type="ChEBI" id="CHEBI:15378"/>
        <dbReference type="ChEBI" id="CHEBI:15379"/>
        <dbReference type="ChEBI" id="CHEBI:15740"/>
        <dbReference type="ChEBI" id="CHEBI:16723"/>
        <dbReference type="ChEBI" id="CHEBI:49252"/>
        <dbReference type="EC" id="1.13.11.54"/>
    </reaction>
</comment>
<dbReference type="InterPro" id="IPR011051">
    <property type="entry name" value="RmlC_Cupin_sf"/>
</dbReference>
<keyword evidence="9" id="KW-1185">Reference proteome</keyword>